<organism evidence="15 16">
    <name type="scientific">Isoalcanivorax pacificus W11-5</name>
    <dbReference type="NCBI Taxonomy" id="391936"/>
    <lineage>
        <taxon>Bacteria</taxon>
        <taxon>Pseudomonadati</taxon>
        <taxon>Pseudomonadota</taxon>
        <taxon>Gammaproteobacteria</taxon>
        <taxon>Oceanospirillales</taxon>
        <taxon>Alcanivoracaceae</taxon>
        <taxon>Isoalcanivorax</taxon>
    </lineage>
</organism>
<dbReference type="Pfam" id="PF17657">
    <property type="entry name" value="DNA_pol3_finger"/>
    <property type="match status" value="1"/>
</dbReference>
<dbReference type="GO" id="GO:0006260">
    <property type="term" value="P:DNA replication"/>
    <property type="evidence" value="ECO:0007669"/>
    <property type="project" value="UniProtKB-KW"/>
</dbReference>
<dbReference type="EMBL" id="CP004387">
    <property type="protein sequence ID" value="AJD47777.1"/>
    <property type="molecule type" value="Genomic_DNA"/>
</dbReference>
<dbReference type="RefSeq" id="WP_008738836.1">
    <property type="nucleotide sequence ID" value="NZ_CP004387.1"/>
</dbReference>
<evidence type="ECO:0000256" key="4">
    <source>
        <dbReference type="ARBA" id="ARBA00017273"/>
    </source>
</evidence>
<comment type="function">
    <text evidence="13">DNA polymerase involved in damage-induced mutagenesis and translesion synthesis (TLS). It is not the major replicative DNA polymerase.</text>
</comment>
<keyword evidence="7 13" id="KW-0548">Nucleotidyltransferase</keyword>
<evidence type="ECO:0000313" key="15">
    <source>
        <dbReference type="EMBL" id="AJD47777.1"/>
    </source>
</evidence>
<dbReference type="NCBIfam" id="NF004225">
    <property type="entry name" value="PRK05672.1"/>
    <property type="match status" value="1"/>
</dbReference>
<dbReference type="Pfam" id="PF07733">
    <property type="entry name" value="DNA_pol3_alpha"/>
    <property type="match status" value="1"/>
</dbReference>
<evidence type="ECO:0000256" key="10">
    <source>
        <dbReference type="ARBA" id="ARBA00022932"/>
    </source>
</evidence>
<dbReference type="HAMAP" id="MF_01902">
    <property type="entry name" value="DNApol_error_prone"/>
    <property type="match status" value="1"/>
</dbReference>
<dbReference type="Proteomes" id="UP000006764">
    <property type="component" value="Chromosome"/>
</dbReference>
<keyword evidence="10 13" id="KW-0239">DNA-directed DNA polymerase</keyword>
<dbReference type="CDD" id="cd07434">
    <property type="entry name" value="PHP_PolIIIA_DnaE2"/>
    <property type="match status" value="1"/>
</dbReference>
<gene>
    <name evidence="13" type="primary">dnaE2</name>
    <name evidence="15" type="ORF">S7S_06805</name>
</gene>
<keyword evidence="6 13" id="KW-0808">Transferase</keyword>
<dbReference type="InterPro" id="IPR003141">
    <property type="entry name" value="Pol/His_phosphatase_N"/>
</dbReference>
<dbReference type="InterPro" id="IPR004805">
    <property type="entry name" value="DnaE2/DnaE/PolC"/>
</dbReference>
<dbReference type="GO" id="GO:0006281">
    <property type="term" value="P:DNA repair"/>
    <property type="evidence" value="ECO:0007669"/>
    <property type="project" value="UniProtKB-UniRule"/>
</dbReference>
<evidence type="ECO:0000256" key="3">
    <source>
        <dbReference type="ARBA" id="ARBA00012417"/>
    </source>
</evidence>
<dbReference type="Gene3D" id="1.10.150.870">
    <property type="match status" value="1"/>
</dbReference>
<accession>A0A0B4XN90</accession>
<evidence type="ECO:0000256" key="12">
    <source>
        <dbReference type="ARBA" id="ARBA00049244"/>
    </source>
</evidence>
<comment type="similarity">
    <text evidence="2 13">Belongs to the DNA polymerase type-C family. DnaE2 subfamily.</text>
</comment>
<dbReference type="HOGENOM" id="CLU_001600_4_0_6"/>
<dbReference type="GO" id="GO:0003887">
    <property type="term" value="F:DNA-directed DNA polymerase activity"/>
    <property type="evidence" value="ECO:0007669"/>
    <property type="project" value="UniProtKB-UniRule"/>
</dbReference>
<dbReference type="Gene3D" id="3.20.20.140">
    <property type="entry name" value="Metal-dependent hydrolases"/>
    <property type="match status" value="1"/>
</dbReference>
<feature type="domain" description="Polymerase/histidinol phosphatase N-terminal" evidence="14">
    <location>
        <begin position="3"/>
        <end position="70"/>
    </location>
</feature>
<dbReference type="Pfam" id="PF14579">
    <property type="entry name" value="HHH_6"/>
    <property type="match status" value="1"/>
</dbReference>
<evidence type="ECO:0000313" key="16">
    <source>
        <dbReference type="Proteomes" id="UP000006764"/>
    </source>
</evidence>
<dbReference type="InterPro" id="IPR012340">
    <property type="entry name" value="NA-bd_OB-fold"/>
</dbReference>
<dbReference type="NCBIfam" id="TIGR00594">
    <property type="entry name" value="polc"/>
    <property type="match status" value="1"/>
</dbReference>
<evidence type="ECO:0000256" key="1">
    <source>
        <dbReference type="ARBA" id="ARBA00004496"/>
    </source>
</evidence>
<keyword evidence="8 13" id="KW-0235">DNA replication</keyword>
<keyword evidence="5 13" id="KW-0963">Cytoplasm</keyword>
<dbReference type="EC" id="2.7.7.7" evidence="3 13"/>
<dbReference type="InterPro" id="IPR004365">
    <property type="entry name" value="NA-bd_OB_tRNA"/>
</dbReference>
<dbReference type="AlphaFoldDB" id="A0A0B4XN90"/>
<dbReference type="PANTHER" id="PTHR32294:SF4">
    <property type="entry name" value="ERROR-PRONE DNA POLYMERASE"/>
    <property type="match status" value="1"/>
</dbReference>
<keyword evidence="9 13" id="KW-0227">DNA damage</keyword>
<dbReference type="KEGG" id="apac:S7S_06805"/>
<evidence type="ECO:0000256" key="13">
    <source>
        <dbReference type="HAMAP-Rule" id="MF_01902"/>
    </source>
</evidence>
<comment type="subcellular location">
    <subcellularLocation>
        <location evidence="1 13">Cytoplasm</location>
    </subcellularLocation>
</comment>
<evidence type="ECO:0000256" key="8">
    <source>
        <dbReference type="ARBA" id="ARBA00022705"/>
    </source>
</evidence>
<dbReference type="SMART" id="SM00481">
    <property type="entry name" value="POLIIIAc"/>
    <property type="match status" value="1"/>
</dbReference>
<dbReference type="CDD" id="cd04485">
    <property type="entry name" value="DnaE_OBF"/>
    <property type="match status" value="1"/>
</dbReference>
<dbReference type="InterPro" id="IPR029460">
    <property type="entry name" value="DNAPol_HHH"/>
</dbReference>
<evidence type="ECO:0000256" key="7">
    <source>
        <dbReference type="ARBA" id="ARBA00022695"/>
    </source>
</evidence>
<dbReference type="InterPro" id="IPR023073">
    <property type="entry name" value="DnaE2"/>
</dbReference>
<dbReference type="Pfam" id="PF02811">
    <property type="entry name" value="PHP"/>
    <property type="match status" value="1"/>
</dbReference>
<evidence type="ECO:0000256" key="9">
    <source>
        <dbReference type="ARBA" id="ARBA00022763"/>
    </source>
</evidence>
<dbReference type="Gene3D" id="2.40.50.140">
    <property type="entry name" value="Nucleic acid-binding proteins"/>
    <property type="match status" value="1"/>
</dbReference>
<sequence length="1037" mass="117138">MFAELHVTTSFTFLTGASQPEELVHRALALGYSALAITDECSLAGVVRAWQAARDTPLHLIIGSRVRLTGEPAPQVILLAPDNFAYANLCQLITLARRDSDKGQYRVTPDMLAAHSAHLLCLWLPGPDASHHDTELRWLSDLFPDRLWIGCALLQDTDDAALYQQLYQLACTHHLPMVACNDVHMHDPQRQPLLDVLTALRHHTTVQTLGSLRFANAERHLRPLARLRAIYPPALLQESLRIAGRCTFRLDTLRYHYPREVVPEGLTAAAYLRQLVDAGAARRWPGAGMPAAVRRQVEQELTLIRELEYEYYFLTVHDIVAFARSQDIFCQGRGSAANSAVCYCLGITEVDPSRSQLLFERFLSRERDEPPDIDVDFEHERREEVIQYIYRKYGRERAALAATVISYRLRSAIRDVGRALGFDQHRLALLSKQLAWWDKPETLPERFREAGLKDTHLARLFQARVVELLGFPRHLSQHVGGFVISQPPLATLVPVENAAMPDRTIIQWDKDDLEALGLMKVDVLALGMLTAIRKMLGVINRYRMDAGRTPLTVQDIPAEDPATYDMLCKADSVGVFQVESRAQMSMLPRLKPRRFYDLVIQVAIVRPGPIQGDMVHPFLRRRAGLEAVDYPDQRIENVLCRTLGIPIFQEQVIQMAMVAANFTGGEADQLRRAMARWGKSGELLQFRDKVIHGMLGNGYSPDYAERIFEQMKGFGGYGFPESHSASFALLVYLSAWLKRHHTSAFYCGLLNSLPMGFYSPSQLLQDARRHGIEVRPPCVDHSHWDYTLEDTRRQPLGMQPAVRVGLRQISGFNEDAAQRILQARRAARFTDVADLCARARLNRREREALVAANAIARLTGHRHQGQWEILAVQEPPPLFDQPVHSSNLRDGVRLDAPSEVDNLLADYRSLSLTLGRHPMALVRHRTPFDRCQSARDLRRLNQGRFVRVAGVVTNRQRPGTASGVLFLTLEDETGNTSVIVWRTLQERCRKAILSGQLLVVKGTLEKTEEGVIHVIAGEILDESHALAELKTRSRDFH</sequence>
<dbReference type="Pfam" id="PF01336">
    <property type="entry name" value="tRNA_anti-codon"/>
    <property type="match status" value="1"/>
</dbReference>
<proteinExistence type="inferred from homology"/>
<dbReference type="InterPro" id="IPR011708">
    <property type="entry name" value="DNA_pol3_alpha_NTPase_dom"/>
</dbReference>
<dbReference type="SUPFAM" id="SSF89550">
    <property type="entry name" value="PHP domain-like"/>
    <property type="match status" value="1"/>
</dbReference>
<comment type="catalytic activity">
    <reaction evidence="12 13">
        <text>DNA(n) + a 2'-deoxyribonucleoside 5'-triphosphate = DNA(n+1) + diphosphate</text>
        <dbReference type="Rhea" id="RHEA:22508"/>
        <dbReference type="Rhea" id="RHEA-COMP:17339"/>
        <dbReference type="Rhea" id="RHEA-COMP:17340"/>
        <dbReference type="ChEBI" id="CHEBI:33019"/>
        <dbReference type="ChEBI" id="CHEBI:61560"/>
        <dbReference type="ChEBI" id="CHEBI:173112"/>
        <dbReference type="EC" id="2.7.7.7"/>
    </reaction>
</comment>
<evidence type="ECO:0000256" key="6">
    <source>
        <dbReference type="ARBA" id="ARBA00022679"/>
    </source>
</evidence>
<dbReference type="PANTHER" id="PTHR32294">
    <property type="entry name" value="DNA POLYMERASE III SUBUNIT ALPHA"/>
    <property type="match status" value="1"/>
</dbReference>
<evidence type="ECO:0000256" key="2">
    <source>
        <dbReference type="ARBA" id="ARBA00007391"/>
    </source>
</evidence>
<dbReference type="InterPro" id="IPR016195">
    <property type="entry name" value="Pol/histidinol_Pase-like"/>
</dbReference>
<dbReference type="InterPro" id="IPR040982">
    <property type="entry name" value="DNA_pol3_finger"/>
</dbReference>
<keyword evidence="16" id="KW-1185">Reference proteome</keyword>
<dbReference type="GO" id="GO:0005737">
    <property type="term" value="C:cytoplasm"/>
    <property type="evidence" value="ECO:0007669"/>
    <property type="project" value="UniProtKB-SubCell"/>
</dbReference>
<keyword evidence="11 13" id="KW-0234">DNA repair</keyword>
<protein>
    <recommendedName>
        <fullName evidence="4 13">Error-prone DNA polymerase</fullName>
        <ecNumber evidence="3 13">2.7.7.7</ecNumber>
    </recommendedName>
</protein>
<reference evidence="15 16" key="1">
    <citation type="journal article" date="2012" name="J. Bacteriol.">
        <title>Genome sequence of an alkane-degrading bacterium, Alcanivorax pacificus type strain W11-5, isolated from deep sea sediment.</title>
        <authorList>
            <person name="Lai Q."/>
            <person name="Shao Z."/>
        </authorList>
    </citation>
    <scope>NUCLEOTIDE SEQUENCE [LARGE SCALE GENOMIC DNA]</scope>
    <source>
        <strain evidence="15 16">W11-5</strain>
    </source>
</reference>
<evidence type="ECO:0000256" key="5">
    <source>
        <dbReference type="ARBA" id="ARBA00022490"/>
    </source>
</evidence>
<dbReference type="GO" id="GO:0003676">
    <property type="term" value="F:nucleic acid binding"/>
    <property type="evidence" value="ECO:0007669"/>
    <property type="project" value="InterPro"/>
</dbReference>
<dbReference type="GO" id="GO:0008408">
    <property type="term" value="F:3'-5' exonuclease activity"/>
    <property type="evidence" value="ECO:0007669"/>
    <property type="project" value="InterPro"/>
</dbReference>
<evidence type="ECO:0000256" key="11">
    <source>
        <dbReference type="ARBA" id="ARBA00023204"/>
    </source>
</evidence>
<dbReference type="InterPro" id="IPR004013">
    <property type="entry name" value="PHP_dom"/>
</dbReference>
<evidence type="ECO:0000259" key="14">
    <source>
        <dbReference type="SMART" id="SM00481"/>
    </source>
</evidence>
<dbReference type="OrthoDB" id="9803237at2"/>
<dbReference type="STRING" id="391936.S7S_06805"/>
<name>A0A0B4XN90_9GAMM</name>